<proteinExistence type="predicted"/>
<dbReference type="InterPro" id="IPR029058">
    <property type="entry name" value="AB_hydrolase_fold"/>
</dbReference>
<organism evidence="4 5">
    <name type="scientific">Inhella gelatinilytica</name>
    <dbReference type="NCBI Taxonomy" id="2795030"/>
    <lineage>
        <taxon>Bacteria</taxon>
        <taxon>Pseudomonadati</taxon>
        <taxon>Pseudomonadota</taxon>
        <taxon>Betaproteobacteria</taxon>
        <taxon>Burkholderiales</taxon>
        <taxon>Sphaerotilaceae</taxon>
        <taxon>Inhella</taxon>
    </lineage>
</organism>
<dbReference type="PROSITE" id="PS51257">
    <property type="entry name" value="PROKAR_LIPOPROTEIN"/>
    <property type="match status" value="1"/>
</dbReference>
<dbReference type="EMBL" id="JAEDAL010000004">
    <property type="protein sequence ID" value="MBH9553199.1"/>
    <property type="molecule type" value="Genomic_DNA"/>
</dbReference>
<keyword evidence="1" id="KW-0378">Hydrolase</keyword>
<keyword evidence="5" id="KW-1185">Reference proteome</keyword>
<evidence type="ECO:0000256" key="1">
    <source>
        <dbReference type="ARBA" id="ARBA00022801"/>
    </source>
</evidence>
<dbReference type="Proteomes" id="UP000620139">
    <property type="component" value="Unassembled WGS sequence"/>
</dbReference>
<evidence type="ECO:0000313" key="5">
    <source>
        <dbReference type="Proteomes" id="UP000620139"/>
    </source>
</evidence>
<dbReference type="Pfam" id="PF03403">
    <property type="entry name" value="PAF-AH_p_II"/>
    <property type="match status" value="1"/>
</dbReference>
<name>A0A931IY49_9BURK</name>
<dbReference type="SUPFAM" id="SSF53474">
    <property type="entry name" value="alpha/beta-Hydrolases"/>
    <property type="match status" value="1"/>
</dbReference>
<reference evidence="4" key="1">
    <citation type="submission" date="2020-12" db="EMBL/GenBank/DDBJ databases">
        <title>The genome sequence of Inhella sp. 4Y17.</title>
        <authorList>
            <person name="Liu Y."/>
        </authorList>
    </citation>
    <scope>NUCLEOTIDE SEQUENCE</scope>
    <source>
        <strain evidence="4">4Y10</strain>
    </source>
</reference>
<sequence>MRRRSLLMAGAGGLLACTGTWAREEPSPREAEVVQPWRAEEWDWVDEARGRDVPVRLYLPSAEVNHPLPLVLFSHGIGGSRRGYSYLGQHLAAQGFASLHVQHVGSDRRLWTGNVFQIFSRLQDAARTEEARARAHDVRFALDRLLLERPQVVDAQRIAVAGHSYGANTSLLLAGAAIPGEPQPLADPRVRAAVFISAPPLHGVPAPERALAAIRVPSLHITATDDVIRVPGYHSTAAERMALFQATGSALKRLVVFAGGSHSVFTDRGGTGGVMANPQIKQATKEVVSEFLRGVLDVGSVDHLNAWAERHQDLLAHWAAA</sequence>
<evidence type="ECO:0000256" key="2">
    <source>
        <dbReference type="ARBA" id="ARBA00022963"/>
    </source>
</evidence>
<dbReference type="Gene3D" id="3.40.50.1820">
    <property type="entry name" value="alpha/beta hydrolase"/>
    <property type="match status" value="1"/>
</dbReference>
<dbReference type="GO" id="GO:0003847">
    <property type="term" value="F:1-alkyl-2-acetylglycerophosphocholine esterase activity"/>
    <property type="evidence" value="ECO:0007669"/>
    <property type="project" value="TreeGrafter"/>
</dbReference>
<protein>
    <recommendedName>
        <fullName evidence="6">Acetylhydrolase</fullName>
    </recommendedName>
</protein>
<evidence type="ECO:0000313" key="4">
    <source>
        <dbReference type="EMBL" id="MBH9553199.1"/>
    </source>
</evidence>
<accession>A0A931IY49</accession>
<dbReference type="PANTHER" id="PTHR10272:SF0">
    <property type="entry name" value="PLATELET-ACTIVATING FACTOR ACETYLHYDROLASE"/>
    <property type="match status" value="1"/>
</dbReference>
<gene>
    <name evidence="4" type="ORF">I7X43_10105</name>
</gene>
<comment type="caution">
    <text evidence="4">The sequence shown here is derived from an EMBL/GenBank/DDBJ whole genome shotgun (WGS) entry which is preliminary data.</text>
</comment>
<dbReference type="AlphaFoldDB" id="A0A931IY49"/>
<dbReference type="RefSeq" id="WP_198100817.1">
    <property type="nucleotide sequence ID" value="NZ_JAEDAL010000004.1"/>
</dbReference>
<evidence type="ECO:0008006" key="6">
    <source>
        <dbReference type="Google" id="ProtNLM"/>
    </source>
</evidence>
<keyword evidence="3" id="KW-0443">Lipid metabolism</keyword>
<dbReference type="GO" id="GO:0016042">
    <property type="term" value="P:lipid catabolic process"/>
    <property type="evidence" value="ECO:0007669"/>
    <property type="project" value="UniProtKB-KW"/>
</dbReference>
<evidence type="ECO:0000256" key="3">
    <source>
        <dbReference type="ARBA" id="ARBA00023098"/>
    </source>
</evidence>
<dbReference type="PANTHER" id="PTHR10272">
    <property type="entry name" value="PLATELET-ACTIVATING FACTOR ACETYLHYDROLASE"/>
    <property type="match status" value="1"/>
</dbReference>
<keyword evidence="2" id="KW-0442">Lipid degradation</keyword>